<keyword evidence="3" id="KW-1185">Reference proteome</keyword>
<sequence>MHLKTPQSLKTRHLPGKKQDNFYTFDNNAKVYVSKKRPYDKKDMETAPKLIDNGTLSLRDAAKQFKVDKSALSRRRTRSLGKQGRKTSLTKEMERNRLSQKKLEQLERCRTAASDPFIIFGFYARLNTCVSDFKLQDKPRPIWNLDEISFSSDPTRIKGVAGIVVSESSPELRGVRKGKYHRNGLHFSKLYFVTSSNNFPRAKFMEQLESIWNEGLSAKTIKSSVEKVGIFPCDKNIYPEDRLDHAKLLRYKEHRVFENPLNIFEDCDEETPLPQTEQFIESVPDQSNSDS</sequence>
<proteinExistence type="predicted"/>
<dbReference type="GO" id="GO:0005634">
    <property type="term" value="C:nucleus"/>
    <property type="evidence" value="ECO:0007669"/>
    <property type="project" value="UniProtKB-SubCell"/>
</dbReference>
<dbReference type="AlphaFoldDB" id="A0A9P0MLD4"/>
<dbReference type="SUPFAM" id="SSF46689">
    <property type="entry name" value="Homeodomain-like"/>
    <property type="match status" value="1"/>
</dbReference>
<name>A0A9P0MLD4_ACAOB</name>
<dbReference type="Proteomes" id="UP001152888">
    <property type="component" value="Unassembled WGS sequence"/>
</dbReference>
<dbReference type="InterPro" id="IPR009057">
    <property type="entry name" value="Homeodomain-like_sf"/>
</dbReference>
<dbReference type="Gene3D" id="1.10.10.60">
    <property type="entry name" value="Homeodomain-like"/>
    <property type="match status" value="1"/>
</dbReference>
<accession>A0A9P0MLD4</accession>
<evidence type="ECO:0000256" key="1">
    <source>
        <dbReference type="ARBA" id="ARBA00004123"/>
    </source>
</evidence>
<evidence type="ECO:0000313" key="2">
    <source>
        <dbReference type="EMBL" id="CAH2014378.1"/>
    </source>
</evidence>
<gene>
    <name evidence="2" type="ORF">ACAOBT_LOCUS34076</name>
</gene>
<evidence type="ECO:0000313" key="3">
    <source>
        <dbReference type="Proteomes" id="UP001152888"/>
    </source>
</evidence>
<dbReference type="OrthoDB" id="6734405at2759"/>
<dbReference type="EMBL" id="CAKOFQ010008484">
    <property type="protein sequence ID" value="CAH2014378.1"/>
    <property type="molecule type" value="Genomic_DNA"/>
</dbReference>
<organism evidence="2 3">
    <name type="scientific">Acanthoscelides obtectus</name>
    <name type="common">Bean weevil</name>
    <name type="synonym">Bruchus obtectus</name>
    <dbReference type="NCBI Taxonomy" id="200917"/>
    <lineage>
        <taxon>Eukaryota</taxon>
        <taxon>Metazoa</taxon>
        <taxon>Ecdysozoa</taxon>
        <taxon>Arthropoda</taxon>
        <taxon>Hexapoda</taxon>
        <taxon>Insecta</taxon>
        <taxon>Pterygota</taxon>
        <taxon>Neoptera</taxon>
        <taxon>Endopterygota</taxon>
        <taxon>Coleoptera</taxon>
        <taxon>Polyphaga</taxon>
        <taxon>Cucujiformia</taxon>
        <taxon>Chrysomeloidea</taxon>
        <taxon>Chrysomelidae</taxon>
        <taxon>Bruchinae</taxon>
        <taxon>Bruchini</taxon>
        <taxon>Acanthoscelides</taxon>
    </lineage>
</organism>
<reference evidence="2" key="1">
    <citation type="submission" date="2022-03" db="EMBL/GenBank/DDBJ databases">
        <authorList>
            <person name="Sayadi A."/>
        </authorList>
    </citation>
    <scope>NUCLEOTIDE SEQUENCE</scope>
</reference>
<comment type="caution">
    <text evidence="2">The sequence shown here is derived from an EMBL/GenBank/DDBJ whole genome shotgun (WGS) entry which is preliminary data.</text>
</comment>
<comment type="subcellular location">
    <subcellularLocation>
        <location evidence="1">Nucleus</location>
    </subcellularLocation>
</comment>
<evidence type="ECO:0008006" key="4">
    <source>
        <dbReference type="Google" id="ProtNLM"/>
    </source>
</evidence>
<protein>
    <recommendedName>
        <fullName evidence="4">HTH psq-type domain-containing protein</fullName>
    </recommendedName>
</protein>